<dbReference type="PANTHER" id="PTHR43002">
    <property type="entry name" value="GLYCOGEN DEBRANCHING ENZYME"/>
    <property type="match status" value="1"/>
</dbReference>
<dbReference type="InterPro" id="IPR004193">
    <property type="entry name" value="Glyco_hydro_13_N"/>
</dbReference>
<evidence type="ECO:0000256" key="1">
    <source>
        <dbReference type="ARBA" id="ARBA00008061"/>
    </source>
</evidence>
<dbReference type="CDD" id="cd02856">
    <property type="entry name" value="E_set_GDE_Isoamylase_N"/>
    <property type="match status" value="1"/>
</dbReference>
<comment type="similarity">
    <text evidence="1 6">Belongs to the glycosyl hydrolase 13 family.</text>
</comment>
<dbReference type="PATRIC" id="fig|718251.5.peg.3125"/>
<reference evidence="9" key="1">
    <citation type="submission" date="2010-08" db="EMBL/GenBank/DDBJ databases">
        <title>Genome comparisons of Edwardsiella bacteria analysed using deep sequencing technology.</title>
        <authorList>
            <person name="van Soest J.J."/>
            <person name="Henkel C.V."/>
            <person name="Jansen H.J."/>
            <person name="van den Hondel C.A.M.J.J."/>
            <person name="Bloemberg G.V."/>
            <person name="Meijer A.H."/>
            <person name="Spaink H.P."/>
        </authorList>
    </citation>
    <scope>NUCLEOTIDE SEQUENCE [LARGE SCALE GENOMIC DNA]</scope>
    <source>
        <strain evidence="9">FL6-60</strain>
    </source>
</reference>
<dbReference type="Gene3D" id="2.60.40.10">
    <property type="entry name" value="Immunoglobulins"/>
    <property type="match status" value="1"/>
</dbReference>
<comment type="pathway">
    <text evidence="6">Glycan degradation; glycogen degradation.</text>
</comment>
<reference evidence="8 9" key="2">
    <citation type="journal article" date="2011" name="BMC Immunol.">
        <title>Comparison of static immersion and intravenous injection systems for exposure of zebrafish embryos to the natural pathogen Edwardsiella tarda.</title>
        <authorList>
            <person name="van Soest J.J."/>
            <person name="Stockhammer O.W."/>
            <person name="Ordas A."/>
            <person name="Bloemberg G.V."/>
            <person name="Spaink H.P."/>
            <person name="Meijer A.H."/>
        </authorList>
    </citation>
    <scope>NUCLEOTIDE SEQUENCE [LARGE SCALE GENOMIC DNA]</scope>
    <source>
        <strain evidence="8 9">FL6-60</strain>
    </source>
</reference>
<keyword evidence="9" id="KW-1185">Reference proteome</keyword>
<dbReference type="Pfam" id="PF18390">
    <property type="entry name" value="GlgX_C"/>
    <property type="match status" value="1"/>
</dbReference>
<protein>
    <recommendedName>
        <fullName evidence="6">Glycogen debranching enzyme</fullName>
        <ecNumber evidence="6">3.2.1.196</ecNumber>
    </recommendedName>
    <alternativeName>
        <fullName evidence="6">Limit dextrin alpha-1,6-maltotetraose-hydrolase</fullName>
    </alternativeName>
</protein>
<dbReference type="Gene3D" id="3.20.20.80">
    <property type="entry name" value="Glycosidases"/>
    <property type="match status" value="1"/>
</dbReference>
<dbReference type="HOGENOM" id="CLU_011725_1_1_6"/>
<keyword evidence="4 6" id="KW-0119">Carbohydrate metabolism</keyword>
<dbReference type="CDD" id="cd11326">
    <property type="entry name" value="AmyAc_Glg_debranch"/>
    <property type="match status" value="1"/>
</dbReference>
<keyword evidence="5 6" id="KW-0326">Glycosidase</keyword>
<dbReference type="NCBIfam" id="TIGR02100">
    <property type="entry name" value="glgX_debranch"/>
    <property type="match status" value="1"/>
</dbReference>
<dbReference type="GO" id="GO:0120549">
    <property type="term" value="F:limit dextrin alpha-1,6-maltotetraose-hydrolase activity"/>
    <property type="evidence" value="ECO:0007669"/>
    <property type="project" value="UniProtKB-EC"/>
</dbReference>
<accession>A0A0H3DV33</accession>
<dbReference type="Pfam" id="PF02922">
    <property type="entry name" value="CBM_48"/>
    <property type="match status" value="1"/>
</dbReference>
<dbReference type="Gene3D" id="2.60.40.1180">
    <property type="entry name" value="Golgi alpha-mannosidase II"/>
    <property type="match status" value="1"/>
</dbReference>
<dbReference type="InterPro" id="IPR011837">
    <property type="entry name" value="Glycogen_debranch_GlgX"/>
</dbReference>
<dbReference type="InterPro" id="IPR017853">
    <property type="entry name" value="GH"/>
</dbReference>
<dbReference type="SUPFAM" id="SSF81296">
    <property type="entry name" value="E set domains"/>
    <property type="match status" value="1"/>
</dbReference>
<dbReference type="InterPro" id="IPR022844">
    <property type="entry name" value="Glycogen_debranch_bac"/>
</dbReference>
<dbReference type="InterPro" id="IPR006047">
    <property type="entry name" value="GH13_cat_dom"/>
</dbReference>
<evidence type="ECO:0000313" key="8">
    <source>
        <dbReference type="EMBL" id="ADM43098.1"/>
    </source>
</evidence>
<dbReference type="GO" id="GO:0005980">
    <property type="term" value="P:glycogen catabolic process"/>
    <property type="evidence" value="ECO:0007669"/>
    <property type="project" value="UniProtKB-UniRule"/>
</dbReference>
<dbReference type="EC" id="3.2.1.196" evidence="6"/>
<evidence type="ECO:0000256" key="5">
    <source>
        <dbReference type="ARBA" id="ARBA00023295"/>
    </source>
</evidence>
<feature type="site" description="Transition state stabilizer" evidence="6">
    <location>
        <position position="448"/>
    </location>
</feature>
<dbReference type="InterPro" id="IPR013783">
    <property type="entry name" value="Ig-like_fold"/>
</dbReference>
<sequence length="664" mass="74940">MGTETMLRPGKPYPLGAHLTPQGVNFAIYSAHAQRIELCLFDTDGHQQSYELPARSGDIWHGLLPGGHAGLEYTYRVYGPWQPEKGLRFNPAKMVLDPYARALSHALPADDRLCGGLSDPDWRDNRDLLPRCIVNDEQYAWREDAPPNTPWGSTVIYEAHVRGLTRQHPGIPPDLRGSYAALAHPIMLEHYARLGITALELLPIQLHADEPRLQRLGLSNYWGYNVLAPFAIEPRYHSGRPGTTPLSEFCAAVNALHRAGIEVILDVVFNHTAELDERGPMVSLRGIDNRSYYWRNGQGALENWSGCGNTLRLTKTHSVQWVMDCLRYWVETCHVDGFRFDLGTVLGRTPDFVRHSPLFVAIAQDPLLTRVKFIAEPWDIGPNGYQLGHFPQYFAEWNDRFRDDMRRFWLQSDLPNGLFATRFAASSDLFRHHGRTPSSSINHITCHDGFTLRDLLSYSQRHNQANGENNRDGNTHNYSHNHGVEGIDAEDEIHARRQASARALLTTLLLAQGTPMLLAGDELGHSQQGNNNAYCQDNPIAWLDWSQADEGLLQFTAQLIHLRRRIAALTDNRWWNENDGSVRWLNADAQPMTEAQWQAVPPVALQILLAEQWLLVINGGPQAQAIVLPPGDWHIPPPFAVLREDMQGGCQHLAARSCCLFMRI</sequence>
<dbReference type="KEGG" id="etd:ETAF_2996"/>
<dbReference type="NCBIfam" id="NF002983">
    <property type="entry name" value="PRK03705.1"/>
    <property type="match status" value="1"/>
</dbReference>
<keyword evidence="2 6" id="KW-0321">Glycogen metabolism</keyword>
<dbReference type="GO" id="GO:0004135">
    <property type="term" value="F:amylo-alpha-1,6-glucosidase activity"/>
    <property type="evidence" value="ECO:0007669"/>
    <property type="project" value="InterPro"/>
</dbReference>
<evidence type="ECO:0000256" key="3">
    <source>
        <dbReference type="ARBA" id="ARBA00022801"/>
    </source>
</evidence>
<organism evidence="8 9">
    <name type="scientific">Edwardsiella tarda (strain FL6-60)</name>
    <dbReference type="NCBI Taxonomy" id="718251"/>
    <lineage>
        <taxon>Bacteria</taxon>
        <taxon>Pseudomonadati</taxon>
        <taxon>Pseudomonadota</taxon>
        <taxon>Gammaproteobacteria</taxon>
        <taxon>Enterobacterales</taxon>
        <taxon>Hafniaceae</taxon>
        <taxon>Edwardsiella</taxon>
    </lineage>
</organism>
<feature type="active site" description="Nucleophile" evidence="6">
    <location>
        <position position="341"/>
    </location>
</feature>
<feature type="active site" description="Proton donor" evidence="6">
    <location>
        <position position="376"/>
    </location>
</feature>
<proteinExistence type="inferred from homology"/>
<evidence type="ECO:0000256" key="6">
    <source>
        <dbReference type="HAMAP-Rule" id="MF_01248"/>
    </source>
</evidence>
<keyword evidence="3 6" id="KW-0378">Hydrolase</keyword>
<dbReference type="SUPFAM" id="SSF51445">
    <property type="entry name" value="(Trans)glycosidases"/>
    <property type="match status" value="1"/>
</dbReference>
<feature type="domain" description="Glycosyl hydrolase family 13 catalytic" evidence="7">
    <location>
        <begin position="154"/>
        <end position="563"/>
    </location>
</feature>
<dbReference type="InterPro" id="IPR014756">
    <property type="entry name" value="Ig_E-set"/>
</dbReference>
<dbReference type="SMART" id="SM00642">
    <property type="entry name" value="Aamy"/>
    <property type="match status" value="1"/>
</dbReference>
<comment type="function">
    <text evidence="6">Removes maltotriose and maltotetraose chains that are attached by 1,6-alpha-linkage to the limit dextrin main chain, generating a debranched limit dextrin.</text>
</comment>
<evidence type="ECO:0000259" key="7">
    <source>
        <dbReference type="SMART" id="SM00642"/>
    </source>
</evidence>
<name>A0A0H3DV33_EDWTF</name>
<dbReference type="InterPro" id="IPR040784">
    <property type="entry name" value="GlgX_C"/>
</dbReference>
<evidence type="ECO:0000256" key="4">
    <source>
        <dbReference type="ARBA" id="ARBA00023277"/>
    </source>
</evidence>
<dbReference type="EMBL" id="CP002154">
    <property type="protein sequence ID" value="ADM43098.1"/>
    <property type="molecule type" value="Genomic_DNA"/>
</dbReference>
<dbReference type="Proteomes" id="UP000002230">
    <property type="component" value="Chromosome"/>
</dbReference>
<dbReference type="HAMAP" id="MF_01248">
    <property type="entry name" value="GlgX"/>
    <property type="match status" value="1"/>
</dbReference>
<gene>
    <name evidence="6" type="primary">glgX</name>
    <name evidence="8" type="ordered locus">ETAF_2996</name>
</gene>
<comment type="catalytic activity">
    <reaction evidence="6">
        <text>Hydrolysis of (1-&gt;6)-alpha-D-glucosidic linkages to branches with degrees of polymerization of three or four glucose residues in limit dextrin.</text>
        <dbReference type="EC" id="3.2.1.196"/>
    </reaction>
</comment>
<dbReference type="UniPathway" id="UPA00165"/>
<evidence type="ECO:0000313" key="9">
    <source>
        <dbReference type="Proteomes" id="UP000002230"/>
    </source>
</evidence>
<evidence type="ECO:0000256" key="2">
    <source>
        <dbReference type="ARBA" id="ARBA00022600"/>
    </source>
</evidence>
<dbReference type="InterPro" id="IPR013780">
    <property type="entry name" value="Glyco_hydro_b"/>
</dbReference>
<dbReference type="InterPro" id="IPR044505">
    <property type="entry name" value="GlgX_Isoamylase_N_E_set"/>
</dbReference>
<dbReference type="AlphaFoldDB" id="A0A0H3DV33"/>